<feature type="domain" description="Reverse transcriptase" evidence="2">
    <location>
        <begin position="1"/>
        <end position="277"/>
    </location>
</feature>
<evidence type="ECO:0000256" key="1">
    <source>
        <dbReference type="SAM" id="Phobius"/>
    </source>
</evidence>
<dbReference type="PROSITE" id="PS50878">
    <property type="entry name" value="RT_POL"/>
    <property type="match status" value="1"/>
</dbReference>
<dbReference type="EMBL" id="CAJNOV010014625">
    <property type="protein sequence ID" value="CAF1557102.1"/>
    <property type="molecule type" value="Genomic_DNA"/>
</dbReference>
<keyword evidence="1" id="KW-1133">Transmembrane helix</keyword>
<keyword evidence="1" id="KW-0812">Transmembrane</keyword>
<dbReference type="InterPro" id="IPR000477">
    <property type="entry name" value="RT_dom"/>
</dbReference>
<gene>
    <name evidence="3" type="ORF">CJN711_LOCUS30855</name>
</gene>
<reference evidence="3" key="1">
    <citation type="submission" date="2021-02" db="EMBL/GenBank/DDBJ databases">
        <authorList>
            <person name="Nowell W R."/>
        </authorList>
    </citation>
    <scope>NUCLEOTIDE SEQUENCE</scope>
</reference>
<organism evidence="3 4">
    <name type="scientific">Rotaria magnacalcarata</name>
    <dbReference type="NCBI Taxonomy" id="392030"/>
    <lineage>
        <taxon>Eukaryota</taxon>
        <taxon>Metazoa</taxon>
        <taxon>Spiralia</taxon>
        <taxon>Gnathifera</taxon>
        <taxon>Rotifera</taxon>
        <taxon>Eurotatoria</taxon>
        <taxon>Bdelloidea</taxon>
        <taxon>Philodinida</taxon>
        <taxon>Philodinidae</taxon>
        <taxon>Rotaria</taxon>
    </lineage>
</organism>
<dbReference type="AlphaFoldDB" id="A0A815XG36"/>
<feature type="transmembrane region" description="Helical" evidence="1">
    <location>
        <begin position="322"/>
        <end position="341"/>
    </location>
</feature>
<evidence type="ECO:0000313" key="4">
    <source>
        <dbReference type="Proteomes" id="UP000663855"/>
    </source>
</evidence>
<proteinExistence type="predicted"/>
<protein>
    <recommendedName>
        <fullName evidence="2">Reverse transcriptase domain-containing protein</fullName>
    </recommendedName>
</protein>
<dbReference type="PANTHER" id="PTHR33332">
    <property type="entry name" value="REVERSE TRANSCRIPTASE DOMAIN-CONTAINING PROTEIN"/>
    <property type="match status" value="1"/>
</dbReference>
<accession>A0A815XG36</accession>
<comment type="caution">
    <text evidence="3">The sequence shown here is derived from an EMBL/GenBank/DDBJ whole genome shotgun (WGS) entry which is preliminary data.</text>
</comment>
<keyword evidence="1" id="KW-0472">Membrane</keyword>
<evidence type="ECO:0000259" key="2">
    <source>
        <dbReference type="PROSITE" id="PS50878"/>
    </source>
</evidence>
<dbReference type="Proteomes" id="UP000663855">
    <property type="component" value="Unassembled WGS sequence"/>
</dbReference>
<evidence type="ECO:0000313" key="3">
    <source>
        <dbReference type="EMBL" id="CAF1557102.1"/>
    </source>
</evidence>
<sequence>MFRNAFWDNSWKQARTICLNKVDNPAPSTNQLRPISLLPTFSKIYEKLFLLKFDKWIQLNSILPNQQSGSRPHLSTLTRVNHIMEQLTQSLNHNSFSVIVYVDFLQAFDMLWHQGFILKLYQLHCPYAYLFWMVNYFKDRTVTIDYQGHMSKQVAVLRGAPQGSCFGPKAYIVNHFNLPTIFDRPCEVHLYVDDLAILYSPSIYLKYSQQVDEIQTRINNDLLKLATYAESNHQPINNNKTEFVIYHKTVQIPKIQIFYQGQSILRQNSFKYLGFHIDSKLSFNVMINAQLVKLRKSYSILKYIHRAFPTFFALKIKFFQTYTWPHLYMLASIFCLFSISNQNRINSFYRRCLRLIYCTYRVSSADLHQTLKLPTLKEKFQKCLLKRMKHIQLYEQDLLDCFISYKNIKNDVHQHYNDKPNIIGLPIGRPNKRIIFLAQIDSSTFFDKLCNFTWTN</sequence>
<name>A0A815XG36_9BILA</name>
<dbReference type="Pfam" id="PF00078">
    <property type="entry name" value="RVT_1"/>
    <property type="match status" value="1"/>
</dbReference>